<accession>A0A086ZNK9</accession>
<evidence type="ECO:0000256" key="2">
    <source>
        <dbReference type="PROSITE-ProRule" id="PRU00169"/>
    </source>
</evidence>
<dbReference type="GO" id="GO:0000160">
    <property type="term" value="P:phosphorelay signal transduction system"/>
    <property type="evidence" value="ECO:0007669"/>
    <property type="project" value="InterPro"/>
</dbReference>
<dbReference type="EMBL" id="JGYN01000030">
    <property type="protein sequence ID" value="KFI48109.1"/>
    <property type="molecule type" value="Genomic_DNA"/>
</dbReference>
<dbReference type="InterPro" id="IPR036388">
    <property type="entry name" value="WH-like_DNA-bd_sf"/>
</dbReference>
<dbReference type="GO" id="GO:0006355">
    <property type="term" value="P:regulation of DNA-templated transcription"/>
    <property type="evidence" value="ECO:0007669"/>
    <property type="project" value="InterPro"/>
</dbReference>
<evidence type="ECO:0000313" key="4">
    <source>
        <dbReference type="EMBL" id="KFI48109.1"/>
    </source>
</evidence>
<evidence type="ECO:0000313" key="5">
    <source>
        <dbReference type="Proteomes" id="UP000029108"/>
    </source>
</evidence>
<keyword evidence="1" id="KW-0238">DNA-binding</keyword>
<proteinExistence type="predicted"/>
<name>A0A086ZNK9_9BIFI</name>
<sequence>MDCKGLLAIVDNDPMVLRLLRSELRKALPQCPVIWTEENGTLAVARTQNPATCPDLLLLDMSLAGIQGPTVCRQIRISGSKPAVLAITSFSLSYYAERIADAGAQGIIAKHASMQDIARAITDILDPNIGHYANTEVDVPFETAAAAHARVKLAKPSGLALLTPAESQVVDMAAHGESSQRIAATLGKSKGTVDTLFRRAIDKTKSNGRLDLILAWLRERGGEQ</sequence>
<dbReference type="SUPFAM" id="SSF46894">
    <property type="entry name" value="C-terminal effector domain of the bipartite response regulators"/>
    <property type="match status" value="1"/>
</dbReference>
<evidence type="ECO:0000256" key="1">
    <source>
        <dbReference type="ARBA" id="ARBA00023125"/>
    </source>
</evidence>
<dbReference type="InterPro" id="IPR001789">
    <property type="entry name" value="Sig_transdc_resp-reg_receiver"/>
</dbReference>
<dbReference type="InterPro" id="IPR011006">
    <property type="entry name" value="CheY-like_superfamily"/>
</dbReference>
<feature type="domain" description="Response regulatory" evidence="3">
    <location>
        <begin position="6"/>
        <end position="125"/>
    </location>
</feature>
<dbReference type="GO" id="GO:0003677">
    <property type="term" value="F:DNA binding"/>
    <property type="evidence" value="ECO:0007669"/>
    <property type="project" value="UniProtKB-KW"/>
</dbReference>
<keyword evidence="2" id="KW-0597">Phosphoprotein</keyword>
<dbReference type="PROSITE" id="PS50110">
    <property type="entry name" value="RESPONSE_REGULATORY"/>
    <property type="match status" value="1"/>
</dbReference>
<dbReference type="SMART" id="SM00421">
    <property type="entry name" value="HTH_LUXR"/>
    <property type="match status" value="1"/>
</dbReference>
<dbReference type="RefSeq" id="WP_051923996.1">
    <property type="nucleotide sequence ID" value="NZ_JDUU01000004.1"/>
</dbReference>
<dbReference type="SUPFAM" id="SSF52172">
    <property type="entry name" value="CheY-like"/>
    <property type="match status" value="1"/>
</dbReference>
<feature type="modified residue" description="4-aspartylphosphate" evidence="2">
    <location>
        <position position="60"/>
    </location>
</feature>
<dbReference type="Proteomes" id="UP000029108">
    <property type="component" value="Unassembled WGS sequence"/>
</dbReference>
<dbReference type="Gene3D" id="3.40.50.2300">
    <property type="match status" value="1"/>
</dbReference>
<dbReference type="InterPro" id="IPR016032">
    <property type="entry name" value="Sig_transdc_resp-reg_C-effctor"/>
</dbReference>
<comment type="caution">
    <text evidence="4">The sequence shown here is derived from an EMBL/GenBank/DDBJ whole genome shotgun (WGS) entry which is preliminary data.</text>
</comment>
<dbReference type="STRING" id="1437608.GCA_000771645_02098"/>
<dbReference type="InterPro" id="IPR039420">
    <property type="entry name" value="WalR-like"/>
</dbReference>
<dbReference type="AlphaFoldDB" id="A0A086ZNK9"/>
<gene>
    <name evidence="4" type="ORF">BBIA_0244</name>
</gene>
<dbReference type="SMART" id="SM00448">
    <property type="entry name" value="REC"/>
    <property type="match status" value="1"/>
</dbReference>
<keyword evidence="5" id="KW-1185">Reference proteome</keyword>
<dbReference type="Gene3D" id="1.10.10.10">
    <property type="entry name" value="Winged helix-like DNA-binding domain superfamily/Winged helix DNA-binding domain"/>
    <property type="match status" value="1"/>
</dbReference>
<dbReference type="InterPro" id="IPR000792">
    <property type="entry name" value="Tscrpt_reg_LuxR_C"/>
</dbReference>
<dbReference type="PANTHER" id="PTHR43214">
    <property type="entry name" value="TWO-COMPONENT RESPONSE REGULATOR"/>
    <property type="match status" value="1"/>
</dbReference>
<dbReference type="Pfam" id="PF00196">
    <property type="entry name" value="GerE"/>
    <property type="match status" value="1"/>
</dbReference>
<evidence type="ECO:0000259" key="3">
    <source>
        <dbReference type="PROSITE" id="PS50110"/>
    </source>
</evidence>
<protein>
    <submittedName>
        <fullName evidence="4">Two component transcriptional regulator, LuxR family</fullName>
    </submittedName>
</protein>
<dbReference type="Pfam" id="PF00072">
    <property type="entry name" value="Response_reg"/>
    <property type="match status" value="1"/>
</dbReference>
<dbReference type="eggNOG" id="COG2197">
    <property type="taxonomic scope" value="Bacteria"/>
</dbReference>
<organism evidence="4 5">
    <name type="scientific">Bifidobacterium biavatii DSM 23969</name>
    <dbReference type="NCBI Taxonomy" id="1437608"/>
    <lineage>
        <taxon>Bacteria</taxon>
        <taxon>Bacillati</taxon>
        <taxon>Actinomycetota</taxon>
        <taxon>Actinomycetes</taxon>
        <taxon>Bifidobacteriales</taxon>
        <taxon>Bifidobacteriaceae</taxon>
        <taxon>Bifidobacterium</taxon>
    </lineage>
</organism>
<reference evidence="4 5" key="1">
    <citation type="submission" date="2014-03" db="EMBL/GenBank/DDBJ databases">
        <title>Genomics of Bifidobacteria.</title>
        <authorList>
            <person name="Ventura M."/>
            <person name="Milani C."/>
            <person name="Lugli G.A."/>
        </authorList>
    </citation>
    <scope>NUCLEOTIDE SEQUENCE [LARGE SCALE GENOMIC DNA]</scope>
    <source>
        <strain evidence="4 5">DSM 23969</strain>
    </source>
</reference>